<organism evidence="2 3">
    <name type="scientific">Marasmius crinis-equi</name>
    <dbReference type="NCBI Taxonomy" id="585013"/>
    <lineage>
        <taxon>Eukaryota</taxon>
        <taxon>Fungi</taxon>
        <taxon>Dikarya</taxon>
        <taxon>Basidiomycota</taxon>
        <taxon>Agaricomycotina</taxon>
        <taxon>Agaricomycetes</taxon>
        <taxon>Agaricomycetidae</taxon>
        <taxon>Agaricales</taxon>
        <taxon>Marasmiineae</taxon>
        <taxon>Marasmiaceae</taxon>
        <taxon>Marasmius</taxon>
    </lineage>
</organism>
<comment type="caution">
    <text evidence="2">The sequence shown here is derived from an EMBL/GenBank/DDBJ whole genome shotgun (WGS) entry which is preliminary data.</text>
</comment>
<dbReference type="Proteomes" id="UP001465976">
    <property type="component" value="Unassembled WGS sequence"/>
</dbReference>
<evidence type="ECO:0000313" key="2">
    <source>
        <dbReference type="EMBL" id="KAL0569651.1"/>
    </source>
</evidence>
<evidence type="ECO:0000256" key="1">
    <source>
        <dbReference type="SAM" id="Phobius"/>
    </source>
</evidence>
<accession>A0ABR3F374</accession>
<keyword evidence="1" id="KW-0812">Transmembrane</keyword>
<reference evidence="2 3" key="1">
    <citation type="submission" date="2024-02" db="EMBL/GenBank/DDBJ databases">
        <title>A draft genome for the cacao thread blight pathogen Marasmius crinis-equi.</title>
        <authorList>
            <person name="Cohen S.P."/>
            <person name="Baruah I.K."/>
            <person name="Amoako-Attah I."/>
            <person name="Bukari Y."/>
            <person name="Meinhardt L.W."/>
            <person name="Bailey B.A."/>
        </authorList>
    </citation>
    <scope>NUCLEOTIDE SEQUENCE [LARGE SCALE GENOMIC DNA]</scope>
    <source>
        <strain evidence="2 3">GH-76</strain>
    </source>
</reference>
<keyword evidence="3" id="KW-1185">Reference proteome</keyword>
<evidence type="ECO:0000313" key="3">
    <source>
        <dbReference type="Proteomes" id="UP001465976"/>
    </source>
</evidence>
<feature type="transmembrane region" description="Helical" evidence="1">
    <location>
        <begin position="42"/>
        <end position="60"/>
    </location>
</feature>
<gene>
    <name evidence="2" type="ORF">V5O48_012313</name>
</gene>
<protein>
    <submittedName>
        <fullName evidence="2">Uncharacterized protein</fullName>
    </submittedName>
</protein>
<feature type="transmembrane region" description="Helical" evidence="1">
    <location>
        <begin position="66"/>
        <end position="84"/>
    </location>
</feature>
<dbReference type="EMBL" id="JBAHYK010001075">
    <property type="protein sequence ID" value="KAL0569651.1"/>
    <property type="molecule type" value="Genomic_DNA"/>
</dbReference>
<sequence length="122" mass="13575">MDRRQVLEGDLVKGRTVILVAEALVARTFYNLNRWICIRTDELGGLFASGLAAYLVYGRAQSASKTGFSLNMAVAFSINIFWWIRCLNSRLKAIGARALLASVVSILTDEFSALNAFKDVRR</sequence>
<proteinExistence type="predicted"/>
<name>A0ABR3F374_9AGAR</name>
<keyword evidence="1" id="KW-0472">Membrane</keyword>
<keyword evidence="1" id="KW-1133">Transmembrane helix</keyword>